<evidence type="ECO:0000313" key="3">
    <source>
        <dbReference type="EMBL" id="MDI3390064.1"/>
    </source>
</evidence>
<keyword evidence="2" id="KW-1133">Transmembrane helix</keyword>
<dbReference type="InterPro" id="IPR024735">
    <property type="entry name" value="TcpC"/>
</dbReference>
<sequence>MPHVPRRDRSGPPDSGGPPRVRRLSLRRTALVRAAVWLAVASGPLALLANLSSARPQEGRQSAPVTKTQSTTQTSAAPAGYAELFLGLWLRAGSSEDGPAARQLRAMAPSVPLPVWGEHPPTAERLAAVRTERQGGGSWSVTIAVHFNEPTPKPSSGSSAQQPGLVRYFALPVTVTDTTAAPGGKQEFAVAAAPAEVAGPSAAAEPESPYEAAVPTGSELSSTVGEFLTAYLTATDGGADRYLAPGTTLPAPASAHAADVSVDDVRSVGRTDGAAGADGATVRVRAQITVSDTDGRVWPLAYALKLQARDGRWEVRAVQSGLETSRDTDTTTSPKRTR</sequence>
<feature type="compositionally biased region" description="Polar residues" evidence="1">
    <location>
        <begin position="54"/>
        <end position="67"/>
    </location>
</feature>
<feature type="region of interest" description="Disordered" evidence="1">
    <location>
        <begin position="317"/>
        <end position="338"/>
    </location>
</feature>
<evidence type="ECO:0000313" key="4">
    <source>
        <dbReference type="Proteomes" id="UP001224661"/>
    </source>
</evidence>
<keyword evidence="2" id="KW-0472">Membrane</keyword>
<feature type="region of interest" description="Disordered" evidence="1">
    <location>
        <begin position="54"/>
        <end position="76"/>
    </location>
</feature>
<name>A0ABT6S040_9ACTN</name>
<gene>
    <name evidence="3" type="ORF">QIS99_28300</name>
</gene>
<proteinExistence type="predicted"/>
<feature type="transmembrane region" description="Helical" evidence="2">
    <location>
        <begin position="30"/>
        <end position="51"/>
    </location>
</feature>
<dbReference type="Proteomes" id="UP001224661">
    <property type="component" value="Unassembled WGS sequence"/>
</dbReference>
<protein>
    <submittedName>
        <fullName evidence="3">Conjugal transfer protein</fullName>
    </submittedName>
</protein>
<dbReference type="Pfam" id="PF12642">
    <property type="entry name" value="TpcC"/>
    <property type="match status" value="1"/>
</dbReference>
<keyword evidence="2" id="KW-0812">Transmembrane</keyword>
<evidence type="ECO:0000256" key="2">
    <source>
        <dbReference type="SAM" id="Phobius"/>
    </source>
</evidence>
<reference evidence="3 4" key="1">
    <citation type="submission" date="2023-05" db="EMBL/GenBank/DDBJ databases">
        <title>Draft genome sequence of Streptomyces sp. B-S-A8 isolated from a cave soil in Thailand.</title>
        <authorList>
            <person name="Chamroensaksri N."/>
            <person name="Muangham S."/>
        </authorList>
    </citation>
    <scope>NUCLEOTIDE SEQUENCE [LARGE SCALE GENOMIC DNA]</scope>
    <source>
        <strain evidence="3 4">B-S-A8</strain>
    </source>
</reference>
<evidence type="ECO:0000256" key="1">
    <source>
        <dbReference type="SAM" id="MobiDB-lite"/>
    </source>
</evidence>
<dbReference type="EMBL" id="JASCIR010000037">
    <property type="protein sequence ID" value="MDI3390064.1"/>
    <property type="molecule type" value="Genomic_DNA"/>
</dbReference>
<feature type="region of interest" description="Disordered" evidence="1">
    <location>
        <begin position="1"/>
        <end position="22"/>
    </location>
</feature>
<organism evidence="3 4">
    <name type="scientific">Streptomyces solicavernae</name>
    <dbReference type="NCBI Taxonomy" id="3043614"/>
    <lineage>
        <taxon>Bacteria</taxon>
        <taxon>Bacillati</taxon>
        <taxon>Actinomycetota</taxon>
        <taxon>Actinomycetes</taxon>
        <taxon>Kitasatosporales</taxon>
        <taxon>Streptomycetaceae</taxon>
        <taxon>Streptomyces</taxon>
    </lineage>
</organism>
<comment type="caution">
    <text evidence="3">The sequence shown here is derived from an EMBL/GenBank/DDBJ whole genome shotgun (WGS) entry which is preliminary data.</text>
</comment>
<dbReference type="RefSeq" id="WP_282516542.1">
    <property type="nucleotide sequence ID" value="NZ_JASCIR010000037.1"/>
</dbReference>
<accession>A0ABT6S040</accession>
<feature type="compositionally biased region" description="Basic and acidic residues" evidence="1">
    <location>
        <begin position="1"/>
        <end position="11"/>
    </location>
</feature>
<keyword evidence="4" id="KW-1185">Reference proteome</keyword>